<sequence>MDGVQTIESLGVEELVYEPLIRTKEDYTYTGKFIFTKTKMMLVSKKQNFFGTNMKMKKLSC</sequence>
<dbReference type="Proteomes" id="UP000335978">
    <property type="component" value="Unassembled WGS sequence"/>
</dbReference>
<dbReference type="AlphaFoldDB" id="A0A9P2C276"/>
<reference evidence="1 2" key="1">
    <citation type="submission" date="2019-10" db="EMBL/GenBank/DDBJ databases">
        <authorList>
            <consortium name="GenomeTrakr: Next Generation Sequencing Network for Food Pathogen Tracability"/>
        </authorList>
    </citation>
    <scope>NUCLEOTIDE SEQUENCE [LARGE SCALE GENOMIC DNA]</scope>
    <source>
        <strain evidence="1 2">CFSAN085184</strain>
    </source>
</reference>
<organism evidence="1 2">
    <name type="scientific">Listeria monocytogenes</name>
    <dbReference type="NCBI Taxonomy" id="1639"/>
    <lineage>
        <taxon>Bacteria</taxon>
        <taxon>Bacillati</taxon>
        <taxon>Bacillota</taxon>
        <taxon>Bacilli</taxon>
        <taxon>Bacillales</taxon>
        <taxon>Listeriaceae</taxon>
        <taxon>Listeria</taxon>
    </lineage>
</organism>
<gene>
    <name evidence="1" type="ORF">GCV64_13540</name>
</gene>
<dbReference type="RefSeq" id="WP_031645146.1">
    <property type="nucleotide sequence ID" value="NZ_CP011397.1"/>
</dbReference>
<evidence type="ECO:0000313" key="1">
    <source>
        <dbReference type="EMBL" id="EDH0842108.1"/>
    </source>
</evidence>
<protein>
    <submittedName>
        <fullName evidence="1">Uncharacterized protein</fullName>
    </submittedName>
</protein>
<accession>A0A9P2C276</accession>
<proteinExistence type="predicted"/>
<evidence type="ECO:0000313" key="2">
    <source>
        <dbReference type="Proteomes" id="UP000335978"/>
    </source>
</evidence>
<dbReference type="EMBL" id="AAMGHX010000004">
    <property type="protein sequence ID" value="EDH0842108.1"/>
    <property type="molecule type" value="Genomic_DNA"/>
</dbReference>
<name>A0A9P2C276_LISMN</name>
<comment type="caution">
    <text evidence="1">The sequence shown here is derived from an EMBL/GenBank/DDBJ whole genome shotgun (WGS) entry which is preliminary data.</text>
</comment>